<evidence type="ECO:0000256" key="1">
    <source>
        <dbReference type="ARBA" id="ARBA00004418"/>
    </source>
</evidence>
<sequence>MKVSSLIPFTIASLSAVSFADTLTVYTYQSFTSEWGPGPAIEEKFEAQCGCDLELIGLEDGVSLLNRLKLEGKQTQADVVLGLDDALLEETKSLGILADHGLSLSNLSLPYAFNDEQFVPYDYGHFAFIYDETKVSDVPGSLKELVEDSELSIIYQDPRISTPGQGLMLWVKSVYGENSDEAWKQLKQKTLTVTPGWSEAYSLFLEGKGDMVLSYVTSPAYHMTWEDTDKYKAAEFSEGHYVQVETAAALSSSKQPELAKSFLAFLISKDAQDVFAGTNWMWPVLPEAEKPEAFSLLIQPKTLYFPSAEVNENRSRWIKEWRSAVSQ</sequence>
<feature type="signal peptide" evidence="7">
    <location>
        <begin position="1"/>
        <end position="20"/>
    </location>
</feature>
<dbReference type="OrthoDB" id="8013425at2"/>
<evidence type="ECO:0000313" key="9">
    <source>
        <dbReference type="Proteomes" id="UP000295793"/>
    </source>
</evidence>
<name>A0A4R3HZT4_9GAMM</name>
<dbReference type="CDD" id="cd13545">
    <property type="entry name" value="PBP2_TbpA"/>
    <property type="match status" value="1"/>
</dbReference>
<evidence type="ECO:0000313" key="8">
    <source>
        <dbReference type="EMBL" id="TCS38916.1"/>
    </source>
</evidence>
<evidence type="ECO:0000256" key="6">
    <source>
        <dbReference type="ARBA" id="ARBA00022764"/>
    </source>
</evidence>
<dbReference type="InterPro" id="IPR005967">
    <property type="entry name" value="ThiB"/>
</dbReference>
<dbReference type="InterPro" id="IPR006059">
    <property type="entry name" value="SBP"/>
</dbReference>
<gene>
    <name evidence="8" type="ORF">BCF53_11481</name>
</gene>
<keyword evidence="6" id="KW-0574">Periplasm</keyword>
<evidence type="ECO:0000256" key="5">
    <source>
        <dbReference type="ARBA" id="ARBA00022729"/>
    </source>
</evidence>
<evidence type="ECO:0000256" key="4">
    <source>
        <dbReference type="ARBA" id="ARBA00022448"/>
    </source>
</evidence>
<proteinExistence type="inferred from homology"/>
<keyword evidence="4" id="KW-0813">Transport</keyword>
<dbReference type="NCBIfam" id="TIGR01254">
    <property type="entry name" value="sfuA"/>
    <property type="match status" value="1"/>
</dbReference>
<dbReference type="PANTHER" id="PTHR30006">
    <property type="entry name" value="THIAMINE-BINDING PERIPLASMIC PROTEIN-RELATED"/>
    <property type="match status" value="1"/>
</dbReference>
<evidence type="ECO:0000256" key="7">
    <source>
        <dbReference type="SAM" id="SignalP"/>
    </source>
</evidence>
<dbReference type="NCBIfam" id="TIGR01276">
    <property type="entry name" value="thiB"/>
    <property type="match status" value="1"/>
</dbReference>
<dbReference type="GO" id="GO:0030975">
    <property type="term" value="F:thiamine binding"/>
    <property type="evidence" value="ECO:0007669"/>
    <property type="project" value="InterPro"/>
</dbReference>
<keyword evidence="5 7" id="KW-0732">Signal</keyword>
<evidence type="ECO:0000256" key="2">
    <source>
        <dbReference type="ARBA" id="ARBA00008520"/>
    </source>
</evidence>
<dbReference type="Pfam" id="PF01547">
    <property type="entry name" value="SBP_bac_1"/>
    <property type="match status" value="1"/>
</dbReference>
<dbReference type="Gene3D" id="3.40.190.10">
    <property type="entry name" value="Periplasmic binding protein-like II"/>
    <property type="match status" value="2"/>
</dbReference>
<dbReference type="GO" id="GO:0030288">
    <property type="term" value="C:outer membrane-bounded periplasmic space"/>
    <property type="evidence" value="ECO:0007669"/>
    <property type="project" value="InterPro"/>
</dbReference>
<dbReference type="EMBL" id="SLZR01000014">
    <property type="protein sequence ID" value="TCS38916.1"/>
    <property type="molecule type" value="Genomic_DNA"/>
</dbReference>
<dbReference type="GO" id="GO:0030976">
    <property type="term" value="F:thiamine pyrophosphate binding"/>
    <property type="evidence" value="ECO:0007669"/>
    <property type="project" value="TreeGrafter"/>
</dbReference>
<reference evidence="8 9" key="1">
    <citation type="submission" date="2019-03" db="EMBL/GenBank/DDBJ databases">
        <title>Genomic Encyclopedia of Archaeal and Bacterial Type Strains, Phase II (KMG-II): from individual species to whole genera.</title>
        <authorList>
            <person name="Goeker M."/>
        </authorList>
    </citation>
    <scope>NUCLEOTIDE SEQUENCE [LARGE SCALE GENOMIC DNA]</scope>
    <source>
        <strain evidence="8 9">DSM 15388</strain>
    </source>
</reference>
<dbReference type="Proteomes" id="UP000295793">
    <property type="component" value="Unassembled WGS sequence"/>
</dbReference>
<dbReference type="PANTHER" id="PTHR30006:SF3">
    <property type="entry name" value="THIAMINE-BINDING PERIPLASMIC PROTEIN"/>
    <property type="match status" value="1"/>
</dbReference>
<dbReference type="InterPro" id="IPR005948">
    <property type="entry name" value="ThiB-like"/>
</dbReference>
<accession>A0A4R3HZT4</accession>
<protein>
    <recommendedName>
        <fullName evidence="3">Thiamine-binding periplasmic protein</fullName>
    </recommendedName>
</protein>
<organism evidence="8 9">
    <name type="scientific">Reinekea marinisedimentorum</name>
    <dbReference type="NCBI Taxonomy" id="230495"/>
    <lineage>
        <taxon>Bacteria</taxon>
        <taxon>Pseudomonadati</taxon>
        <taxon>Pseudomonadota</taxon>
        <taxon>Gammaproteobacteria</taxon>
        <taxon>Oceanospirillales</taxon>
        <taxon>Saccharospirillaceae</taxon>
        <taxon>Reinekea</taxon>
    </lineage>
</organism>
<comment type="caution">
    <text evidence="8">The sequence shown here is derived from an EMBL/GenBank/DDBJ whole genome shotgun (WGS) entry which is preliminary data.</text>
</comment>
<keyword evidence="9" id="KW-1185">Reference proteome</keyword>
<evidence type="ECO:0000256" key="3">
    <source>
        <dbReference type="ARBA" id="ARBA00019815"/>
    </source>
</evidence>
<dbReference type="RefSeq" id="WP_132702726.1">
    <property type="nucleotide sequence ID" value="NZ_SLZR01000014.1"/>
</dbReference>
<dbReference type="SUPFAM" id="SSF53850">
    <property type="entry name" value="Periplasmic binding protein-like II"/>
    <property type="match status" value="1"/>
</dbReference>
<comment type="subcellular location">
    <subcellularLocation>
        <location evidence="1">Periplasm</location>
    </subcellularLocation>
</comment>
<feature type="chain" id="PRO_5020876903" description="Thiamine-binding periplasmic protein" evidence="7">
    <location>
        <begin position="21"/>
        <end position="327"/>
    </location>
</feature>
<dbReference type="AlphaFoldDB" id="A0A4R3HZT4"/>
<comment type="similarity">
    <text evidence="2">Belongs to the bacterial solute-binding protein 1 family.</text>
</comment>
<dbReference type="GO" id="GO:0015888">
    <property type="term" value="P:thiamine transport"/>
    <property type="evidence" value="ECO:0007669"/>
    <property type="project" value="InterPro"/>
</dbReference>